<comment type="caution">
    <text evidence="1">The sequence shown here is derived from an EMBL/GenBank/DDBJ whole genome shotgun (WGS) entry which is preliminary data.</text>
</comment>
<evidence type="ECO:0000313" key="2">
    <source>
        <dbReference type="Proteomes" id="UP000017813"/>
    </source>
</evidence>
<dbReference type="OrthoDB" id="581553at2"/>
<dbReference type="Proteomes" id="UP000017813">
    <property type="component" value="Unassembled WGS sequence"/>
</dbReference>
<name>V9H7N8_9NEIS</name>
<accession>V9H7N8</accession>
<gene>
    <name evidence="1" type="ORF">HMPREF9021_01994</name>
</gene>
<sequence length="180" mass="20710">GARTEVLNQIINENGVYFDNGEIYTRSLEKDLTATVFKLGQALTRISDLGLWNKARIKSTFYEDLDFNLHRIIPYQEIKKDAYLEIDREKLFPIDYLVNGEDKPLLIFGVPDSSKARLATIIMLKVAEWKINCNKMVVLNGLENIGNADLERLMDAANDFVPKVTEFESMERKIAERLLH</sequence>
<dbReference type="HOGENOM" id="CLU_1492212_0_0_4"/>
<reference evidence="1 2" key="1">
    <citation type="submission" date="2010-03" db="EMBL/GenBank/DDBJ databases">
        <authorList>
            <consortium name="The Broad Institute Genome Sequencing Platform"/>
            <person name="Ward D."/>
            <person name="Earl A."/>
            <person name="Feldgarden M."/>
            <person name="Gevers D."/>
            <person name="Young S."/>
            <person name="Zeng Q."/>
            <person name="Koehrsen M."/>
            <person name="Alvarado L."/>
            <person name="Berlin A.M."/>
            <person name="Borenstein D."/>
            <person name="Chapman S.B."/>
            <person name="Chen Z."/>
            <person name="Engels R."/>
            <person name="Freedman E."/>
            <person name="Gellesch M."/>
            <person name="Goldberg J."/>
            <person name="Griggs A."/>
            <person name="Gujja S."/>
            <person name="Heilman E.R."/>
            <person name="Heiman D.I."/>
            <person name="Hepburn T.A."/>
            <person name="Howarth C."/>
            <person name="Jen D."/>
            <person name="Larson L."/>
            <person name="Mehta T."/>
            <person name="Park D."/>
            <person name="Pearson M."/>
            <person name="Richards J."/>
            <person name="Roberts A."/>
            <person name="Saif S."/>
            <person name="Shea T.D."/>
            <person name="Shenoy N."/>
            <person name="Sisk P."/>
            <person name="Stolte C."/>
            <person name="Sykes S.N."/>
            <person name="Walk T."/>
            <person name="White J."/>
            <person name="Yandava C."/>
            <person name="Izard J."/>
            <person name="Baranova O.V."/>
            <person name="Blanton J.M."/>
            <person name="Tanner A.C."/>
            <person name="Dewhirst F."/>
            <person name="Haas B."/>
            <person name="Nusbaum C."/>
            <person name="Birren B."/>
        </authorList>
    </citation>
    <scope>NUCLEOTIDE SEQUENCE [LARGE SCALE GENOMIC DNA]</scope>
    <source>
        <strain evidence="1 2">ATCC 29453</strain>
    </source>
</reference>
<dbReference type="eggNOG" id="ENOG50338Y2">
    <property type="taxonomic scope" value="Bacteria"/>
</dbReference>
<proteinExistence type="predicted"/>
<dbReference type="AlphaFoldDB" id="V9H7N8"/>
<reference evidence="1 2" key="2">
    <citation type="submission" date="2011-10" db="EMBL/GenBank/DDBJ databases">
        <title>The Genome Sequence of Simonsiella muelleri ATCC 29453.</title>
        <authorList>
            <consortium name="The Broad Institute Genome Sequencing Platform"/>
            <consortium name="The Broad Institute Genome Sequencing Center for Infectious Disease"/>
            <person name="Earl A."/>
            <person name="Ward D."/>
            <person name="Feldgarden M."/>
            <person name="Gevers D."/>
            <person name="Izard J."/>
            <person name="Baranova O.V."/>
            <person name="Blanton J.M."/>
            <person name="Tanner A.C."/>
            <person name="Dewhirst F."/>
            <person name="Young S.K."/>
            <person name="Zeng Q."/>
            <person name="Gargeya S."/>
            <person name="Fitzgerald M."/>
            <person name="Haas B."/>
            <person name="Abouelleil A."/>
            <person name="Alvarado L."/>
            <person name="Arachchi H.M."/>
            <person name="Berlin A."/>
            <person name="Brown A."/>
            <person name="Chapman S.B."/>
            <person name="Chen Z."/>
            <person name="Dunbar C."/>
            <person name="Freedman E."/>
            <person name="Gearin G."/>
            <person name="Goldberg J."/>
            <person name="Griggs A."/>
            <person name="Gujja S."/>
            <person name="Heiman D."/>
            <person name="Howarth C."/>
            <person name="Larson L."/>
            <person name="Lui A."/>
            <person name="MacDonald P.J.P."/>
            <person name="Montmayeur A."/>
            <person name="Murphy C."/>
            <person name="Neiman D."/>
            <person name="Pearson M."/>
            <person name="Priest M."/>
            <person name="Roberts A."/>
            <person name="Saif S."/>
            <person name="Shea T."/>
            <person name="Shenoy N."/>
            <person name="Sisk P."/>
            <person name="Stolte C."/>
            <person name="Sykes S."/>
            <person name="Wortman J."/>
            <person name="Nusbaum C."/>
            <person name="Birren B."/>
        </authorList>
    </citation>
    <scope>NUCLEOTIDE SEQUENCE [LARGE SCALE GENOMIC DNA]</scope>
    <source>
        <strain evidence="1 2">ATCC 29453</strain>
    </source>
</reference>
<dbReference type="EMBL" id="ADCY02000037">
    <property type="protein sequence ID" value="EFG30224.2"/>
    <property type="molecule type" value="Genomic_DNA"/>
</dbReference>
<keyword evidence="2" id="KW-1185">Reference proteome</keyword>
<dbReference type="RefSeq" id="WP_002642200.1">
    <property type="nucleotide sequence ID" value="NZ_JH815304.1"/>
</dbReference>
<protein>
    <submittedName>
        <fullName evidence="1">Uncharacterized protein</fullName>
    </submittedName>
</protein>
<dbReference type="STRING" id="641147.HMPREF9021_01994"/>
<organism evidence="1 2">
    <name type="scientific">Simonsiella muelleri ATCC 29453</name>
    <dbReference type="NCBI Taxonomy" id="641147"/>
    <lineage>
        <taxon>Bacteria</taxon>
        <taxon>Pseudomonadati</taxon>
        <taxon>Pseudomonadota</taxon>
        <taxon>Betaproteobacteria</taxon>
        <taxon>Neisseriales</taxon>
        <taxon>Neisseriaceae</taxon>
        <taxon>Simonsiella</taxon>
    </lineage>
</organism>
<evidence type="ECO:0000313" key="1">
    <source>
        <dbReference type="EMBL" id="EFG30224.2"/>
    </source>
</evidence>
<feature type="non-terminal residue" evidence="1">
    <location>
        <position position="1"/>
    </location>
</feature>